<dbReference type="InterPro" id="IPR006664">
    <property type="entry name" value="OMP_bac"/>
</dbReference>
<keyword evidence="7" id="KW-1185">Reference proteome</keyword>
<dbReference type="OrthoDB" id="9782229at2"/>
<evidence type="ECO:0000256" key="1">
    <source>
        <dbReference type="ARBA" id="ARBA00004442"/>
    </source>
</evidence>
<organism evidence="6 7">
    <name type="scientific">Anseongella ginsenosidimutans</name>
    <dbReference type="NCBI Taxonomy" id="496056"/>
    <lineage>
        <taxon>Bacteria</taxon>
        <taxon>Pseudomonadati</taxon>
        <taxon>Bacteroidota</taxon>
        <taxon>Sphingobacteriia</taxon>
        <taxon>Sphingobacteriales</taxon>
        <taxon>Sphingobacteriaceae</taxon>
        <taxon>Anseongella</taxon>
    </lineage>
</organism>
<dbReference type="Pfam" id="PF00691">
    <property type="entry name" value="OmpA"/>
    <property type="match status" value="1"/>
</dbReference>
<dbReference type="PANTHER" id="PTHR30329:SF21">
    <property type="entry name" value="LIPOPROTEIN YIAD-RELATED"/>
    <property type="match status" value="1"/>
</dbReference>
<dbReference type="InterPro" id="IPR050330">
    <property type="entry name" value="Bact_OuterMem_StrucFunc"/>
</dbReference>
<gene>
    <name evidence="6" type="ORF">EDD80_102382</name>
</gene>
<name>A0A4R3KVK4_9SPHI</name>
<evidence type="ECO:0000256" key="2">
    <source>
        <dbReference type="ARBA" id="ARBA00023136"/>
    </source>
</evidence>
<proteinExistence type="predicted"/>
<protein>
    <submittedName>
        <fullName evidence="6">OmpA family protein</fullName>
    </submittedName>
</protein>
<evidence type="ECO:0000313" key="7">
    <source>
        <dbReference type="Proteomes" id="UP000295807"/>
    </source>
</evidence>
<dbReference type="PRINTS" id="PR01021">
    <property type="entry name" value="OMPADOMAIN"/>
</dbReference>
<evidence type="ECO:0000256" key="3">
    <source>
        <dbReference type="ARBA" id="ARBA00023237"/>
    </source>
</evidence>
<dbReference type="RefSeq" id="WP_132128273.1">
    <property type="nucleotide sequence ID" value="NZ_CP042432.1"/>
</dbReference>
<dbReference type="Gene3D" id="3.30.1330.60">
    <property type="entry name" value="OmpA-like domain"/>
    <property type="match status" value="1"/>
</dbReference>
<dbReference type="PROSITE" id="PS01068">
    <property type="entry name" value="OMPA_1"/>
    <property type="match status" value="1"/>
</dbReference>
<accession>A0A4R3KVK4</accession>
<dbReference type="InterPro" id="IPR036737">
    <property type="entry name" value="OmpA-like_sf"/>
</dbReference>
<comment type="subcellular location">
    <subcellularLocation>
        <location evidence="1">Cell outer membrane</location>
    </subcellularLocation>
</comment>
<dbReference type="GO" id="GO:0009279">
    <property type="term" value="C:cell outer membrane"/>
    <property type="evidence" value="ECO:0007669"/>
    <property type="project" value="UniProtKB-SubCell"/>
</dbReference>
<dbReference type="InterPro" id="IPR006690">
    <property type="entry name" value="OMPA-like_CS"/>
</dbReference>
<dbReference type="Proteomes" id="UP000295807">
    <property type="component" value="Unassembled WGS sequence"/>
</dbReference>
<evidence type="ECO:0000256" key="4">
    <source>
        <dbReference type="PROSITE-ProRule" id="PRU00473"/>
    </source>
</evidence>
<dbReference type="CDD" id="cd07185">
    <property type="entry name" value="OmpA_C-like"/>
    <property type="match status" value="1"/>
</dbReference>
<dbReference type="PROSITE" id="PS51123">
    <property type="entry name" value="OMPA_2"/>
    <property type="match status" value="1"/>
</dbReference>
<dbReference type="EMBL" id="SMAD01000002">
    <property type="protein sequence ID" value="TCS89188.1"/>
    <property type="molecule type" value="Genomic_DNA"/>
</dbReference>
<reference evidence="6 7" key="1">
    <citation type="submission" date="2019-03" db="EMBL/GenBank/DDBJ databases">
        <title>Genomic Encyclopedia of Type Strains, Phase IV (KMG-IV): sequencing the most valuable type-strain genomes for metagenomic binning, comparative biology and taxonomic classification.</title>
        <authorList>
            <person name="Goeker M."/>
        </authorList>
    </citation>
    <scope>NUCLEOTIDE SEQUENCE [LARGE SCALE GENOMIC DNA]</scope>
    <source>
        <strain evidence="6 7">DSM 21100</strain>
    </source>
</reference>
<dbReference type="PANTHER" id="PTHR30329">
    <property type="entry name" value="STATOR ELEMENT OF FLAGELLAR MOTOR COMPLEX"/>
    <property type="match status" value="1"/>
</dbReference>
<keyword evidence="2 4" id="KW-0472">Membrane</keyword>
<dbReference type="InterPro" id="IPR006665">
    <property type="entry name" value="OmpA-like"/>
</dbReference>
<dbReference type="AlphaFoldDB" id="A0A4R3KVK4"/>
<feature type="domain" description="OmpA-like" evidence="5">
    <location>
        <begin position="59"/>
        <end position="175"/>
    </location>
</feature>
<keyword evidence="3" id="KW-0998">Cell outer membrane</keyword>
<sequence length="175" mass="19036">MKRILVLLFIGITLAGIHACKSRKTVKSFSPGEAFSVSSADSQLVELKRQLPQAEISRVPKGIKVTFASGILFAVNASSLSSPAQEYLEKLAGVLQRHPAGRILIEGHTDITGTTDYNKTLSEKRAESVKTYLVNQGIVPDRINTAGYGEARPVATNSTPQGQEKNRRVELFIMP</sequence>
<dbReference type="SUPFAM" id="SSF103088">
    <property type="entry name" value="OmpA-like"/>
    <property type="match status" value="1"/>
</dbReference>
<evidence type="ECO:0000259" key="5">
    <source>
        <dbReference type="PROSITE" id="PS51123"/>
    </source>
</evidence>
<evidence type="ECO:0000313" key="6">
    <source>
        <dbReference type="EMBL" id="TCS89188.1"/>
    </source>
</evidence>
<comment type="caution">
    <text evidence="6">The sequence shown here is derived from an EMBL/GenBank/DDBJ whole genome shotgun (WGS) entry which is preliminary data.</text>
</comment>